<dbReference type="AlphaFoldDB" id="A0ABD5YTV8"/>
<dbReference type="RefSeq" id="WP_264556669.1">
    <property type="nucleotide sequence ID" value="NZ_CP109981.1"/>
</dbReference>
<gene>
    <name evidence="1" type="ORF">ACFQL7_24585</name>
</gene>
<keyword evidence="2" id="KW-1185">Reference proteome</keyword>
<dbReference type="InterPro" id="IPR023393">
    <property type="entry name" value="START-like_dom_sf"/>
</dbReference>
<evidence type="ECO:0000313" key="1">
    <source>
        <dbReference type="EMBL" id="MFC7192669.1"/>
    </source>
</evidence>
<accession>A0ABD5YTV8</accession>
<dbReference type="Proteomes" id="UP001596417">
    <property type="component" value="Unassembled WGS sequence"/>
</dbReference>
<dbReference type="Gene3D" id="3.30.530.20">
    <property type="match status" value="1"/>
</dbReference>
<dbReference type="SUPFAM" id="SSF55961">
    <property type="entry name" value="Bet v1-like"/>
    <property type="match status" value="1"/>
</dbReference>
<protein>
    <recommendedName>
        <fullName evidence="3">Cell division protein</fullName>
    </recommendedName>
</protein>
<organism evidence="1 2">
    <name type="scientific">Halocatena marina</name>
    <dbReference type="NCBI Taxonomy" id="2934937"/>
    <lineage>
        <taxon>Archaea</taxon>
        <taxon>Methanobacteriati</taxon>
        <taxon>Methanobacteriota</taxon>
        <taxon>Stenosarchaea group</taxon>
        <taxon>Halobacteria</taxon>
        <taxon>Halobacteriales</taxon>
        <taxon>Natronomonadaceae</taxon>
        <taxon>Halocatena</taxon>
    </lineage>
</organism>
<evidence type="ECO:0000313" key="2">
    <source>
        <dbReference type="Proteomes" id="UP001596417"/>
    </source>
</evidence>
<comment type="caution">
    <text evidence="1">The sequence shown here is derived from an EMBL/GenBank/DDBJ whole genome shotgun (WGS) entry which is preliminary data.</text>
</comment>
<name>A0ABD5YTV8_9EURY</name>
<proteinExistence type="predicted"/>
<evidence type="ECO:0008006" key="3">
    <source>
        <dbReference type="Google" id="ProtNLM"/>
    </source>
</evidence>
<dbReference type="CDD" id="cd07820">
    <property type="entry name" value="SRPBCC_3"/>
    <property type="match status" value="1"/>
</dbReference>
<dbReference type="GeneID" id="76202368"/>
<reference evidence="1 2" key="1">
    <citation type="journal article" date="2019" name="Int. J. Syst. Evol. Microbiol.">
        <title>The Global Catalogue of Microorganisms (GCM) 10K type strain sequencing project: providing services to taxonomists for standard genome sequencing and annotation.</title>
        <authorList>
            <consortium name="The Broad Institute Genomics Platform"/>
            <consortium name="The Broad Institute Genome Sequencing Center for Infectious Disease"/>
            <person name="Wu L."/>
            <person name="Ma J."/>
        </authorList>
    </citation>
    <scope>NUCLEOTIDE SEQUENCE [LARGE SCALE GENOMIC DNA]</scope>
    <source>
        <strain evidence="1 2">RDMS1</strain>
    </source>
</reference>
<sequence>MPTIHLTTTINAPTDHVFDLARSVDFHTESMSITNETAVDGVTSGLLSSGDRVTWRARHFGIPFTLTVKITKLDYSNHFRDIMIDGPFAEQIHDHYFEPVSSGTQMIDVFQFSSPFGVVGTIVDILYLERYLRRLLTVRNNHLRQVAESDEP</sequence>
<dbReference type="EMBL" id="JBHTAX010000005">
    <property type="protein sequence ID" value="MFC7192669.1"/>
    <property type="molecule type" value="Genomic_DNA"/>
</dbReference>